<dbReference type="Gene3D" id="1.10.1760.20">
    <property type="match status" value="1"/>
</dbReference>
<sequence>MKTNPVFTFGTRSRVVLVITSSVSMVGFLWPFIFLGQETIPKNQWFFWVSTPLALFVMIAEISSKRLDAKSVALLGVLAAFMAALRPLGAGAGGIEPMWFILIISARVFGSSFGFVLGILAMLTSAFITGGLGPWLGYQAFAAGWIGFLAGALPHTFFGKHVTRKLEIALLALYGVVAGLLFGILMDLQFWPWALGGGTALSFDTHLDLFHNLQRFIVFHFATSMAWDIPRAVLTASLILATAPTFLHALERTKRRASFLTPIVFKAGTETITERGK</sequence>
<protein>
    <submittedName>
        <fullName evidence="2">Unannotated protein</fullName>
    </submittedName>
</protein>
<name>A0A6J7XPH3_9ZZZZ</name>
<gene>
    <name evidence="2" type="ORF">UFOPK3554_00030</name>
</gene>
<dbReference type="AlphaFoldDB" id="A0A6J7XPH3"/>
<keyword evidence="1" id="KW-1133">Transmembrane helix</keyword>
<feature type="transmembrane region" description="Helical" evidence="1">
    <location>
        <begin position="45"/>
        <end position="63"/>
    </location>
</feature>
<proteinExistence type="predicted"/>
<evidence type="ECO:0000313" key="2">
    <source>
        <dbReference type="EMBL" id="CAB5239013.1"/>
    </source>
</evidence>
<reference evidence="2" key="1">
    <citation type="submission" date="2020-05" db="EMBL/GenBank/DDBJ databases">
        <authorList>
            <person name="Chiriac C."/>
            <person name="Salcher M."/>
            <person name="Ghai R."/>
            <person name="Kavagutti S V."/>
        </authorList>
    </citation>
    <scope>NUCLEOTIDE SEQUENCE</scope>
</reference>
<organism evidence="2">
    <name type="scientific">freshwater metagenome</name>
    <dbReference type="NCBI Taxonomy" id="449393"/>
    <lineage>
        <taxon>unclassified sequences</taxon>
        <taxon>metagenomes</taxon>
        <taxon>ecological metagenomes</taxon>
    </lineage>
</organism>
<feature type="transmembrane region" description="Helical" evidence="1">
    <location>
        <begin position="100"/>
        <end position="123"/>
    </location>
</feature>
<feature type="transmembrane region" description="Helical" evidence="1">
    <location>
        <begin position="69"/>
        <end position="88"/>
    </location>
</feature>
<dbReference type="PIRSF" id="PIRSF037395">
    <property type="entry name" value="UCP037395_ABCper"/>
    <property type="match status" value="1"/>
</dbReference>
<feature type="transmembrane region" description="Helical" evidence="1">
    <location>
        <begin position="229"/>
        <end position="250"/>
    </location>
</feature>
<keyword evidence="1" id="KW-0472">Membrane</keyword>
<keyword evidence="1" id="KW-0812">Transmembrane</keyword>
<feature type="transmembrane region" description="Helical" evidence="1">
    <location>
        <begin position="135"/>
        <end position="154"/>
    </location>
</feature>
<accession>A0A6J7XPH3</accession>
<dbReference type="EMBL" id="CAFBSG010000001">
    <property type="protein sequence ID" value="CAB5239013.1"/>
    <property type="molecule type" value="Genomic_DNA"/>
</dbReference>
<dbReference type="InterPro" id="IPR017196">
    <property type="entry name" value="ECF_substrate-spec_UCP037395"/>
</dbReference>
<evidence type="ECO:0000256" key="1">
    <source>
        <dbReference type="SAM" id="Phobius"/>
    </source>
</evidence>
<feature type="transmembrane region" description="Helical" evidence="1">
    <location>
        <begin position="15"/>
        <end position="33"/>
    </location>
</feature>
<feature type="transmembrane region" description="Helical" evidence="1">
    <location>
        <begin position="166"/>
        <end position="186"/>
    </location>
</feature>